<keyword evidence="2" id="KW-0808">Transferase</keyword>
<organism evidence="2 3">
    <name type="scientific">Eiseniibacteriota bacterium</name>
    <dbReference type="NCBI Taxonomy" id="2212470"/>
    <lineage>
        <taxon>Bacteria</taxon>
        <taxon>Candidatus Eiseniibacteriota</taxon>
    </lineage>
</organism>
<proteinExistence type="predicted"/>
<accession>A0A538S761</accession>
<dbReference type="EMBL" id="VBOR01000122">
    <property type="protein sequence ID" value="TMQ47204.1"/>
    <property type="molecule type" value="Genomic_DNA"/>
</dbReference>
<keyword evidence="2" id="KW-0032">Aminotransferase</keyword>
<comment type="caution">
    <text evidence="2">The sequence shown here is derived from an EMBL/GenBank/DDBJ whole genome shotgun (WGS) entry which is preliminary data.</text>
</comment>
<dbReference type="Proteomes" id="UP000316292">
    <property type="component" value="Unassembled WGS sequence"/>
</dbReference>
<feature type="domain" description="Aminotransferase class I/classII large" evidence="1">
    <location>
        <begin position="48"/>
        <end position="366"/>
    </location>
</feature>
<name>A0A538S761_UNCEI</name>
<protein>
    <submittedName>
        <fullName evidence="2">Pyridoxal phosphate-dependent aminotransferase</fullName>
    </submittedName>
</protein>
<gene>
    <name evidence="2" type="ORF">E6K71_10620</name>
</gene>
<dbReference type="PANTHER" id="PTHR45744:SF2">
    <property type="entry name" value="TYROSINE AMINOTRANSFERASE"/>
    <property type="match status" value="1"/>
</dbReference>
<reference evidence="2 3" key="1">
    <citation type="journal article" date="2019" name="Nat. Microbiol.">
        <title>Mediterranean grassland soil C-N compound turnover is dependent on rainfall and depth, and is mediated by genomically divergent microorganisms.</title>
        <authorList>
            <person name="Diamond S."/>
            <person name="Andeer P.F."/>
            <person name="Li Z."/>
            <person name="Crits-Christoph A."/>
            <person name="Burstein D."/>
            <person name="Anantharaman K."/>
            <person name="Lane K.R."/>
            <person name="Thomas B.C."/>
            <person name="Pan C."/>
            <person name="Northen T.R."/>
            <person name="Banfield J.F."/>
        </authorList>
    </citation>
    <scope>NUCLEOTIDE SEQUENCE [LARGE SCALE GENOMIC DNA]</scope>
    <source>
        <strain evidence="2">WS_1</strain>
    </source>
</reference>
<evidence type="ECO:0000259" key="1">
    <source>
        <dbReference type="Pfam" id="PF00155"/>
    </source>
</evidence>
<dbReference type="InterPro" id="IPR015422">
    <property type="entry name" value="PyrdxlP-dep_Trfase_small"/>
</dbReference>
<dbReference type="PANTHER" id="PTHR45744">
    <property type="entry name" value="TYROSINE AMINOTRANSFERASE"/>
    <property type="match status" value="1"/>
</dbReference>
<evidence type="ECO:0000313" key="2">
    <source>
        <dbReference type="EMBL" id="TMQ47204.1"/>
    </source>
</evidence>
<dbReference type="InterPro" id="IPR015424">
    <property type="entry name" value="PyrdxlP-dep_Trfase"/>
</dbReference>
<dbReference type="Gene3D" id="3.40.640.10">
    <property type="entry name" value="Type I PLP-dependent aspartate aminotransferase-like (Major domain)"/>
    <property type="match status" value="1"/>
</dbReference>
<dbReference type="GO" id="GO:0030170">
    <property type="term" value="F:pyridoxal phosphate binding"/>
    <property type="evidence" value="ECO:0007669"/>
    <property type="project" value="InterPro"/>
</dbReference>
<dbReference type="GO" id="GO:0008483">
    <property type="term" value="F:transaminase activity"/>
    <property type="evidence" value="ECO:0007669"/>
    <property type="project" value="UniProtKB-KW"/>
</dbReference>
<dbReference type="InterPro" id="IPR015421">
    <property type="entry name" value="PyrdxlP-dep_Trfase_major"/>
</dbReference>
<dbReference type="Pfam" id="PF00155">
    <property type="entry name" value="Aminotran_1_2"/>
    <property type="match status" value="1"/>
</dbReference>
<dbReference type="AlphaFoldDB" id="A0A538S761"/>
<sequence length="396" mass="42850">MTTRRLPSEFTPNEITALLEEKHRAGETILDLTETNPTKAGLGGAGPAELQALADPRGSVYEPCPKGAPVAREAVAKFYEERARGAGAPKTRGVPRIASDDLVLVASTSEAYAHLLRLLCEPGQEILVPRPSYPLFEPLAALEGVRVEHYRLAYHDRWQLDLDSLEGALSKCTRAVVLVQPNNPTGSCFSAEETEEVVALCVNRGIAIISDEVFGDFPWPPSTSLLPTMLGERRALTFVLGGLSKLCGMPQMKVAWIAVSGPERAKQEALSGLEWIADLFLSVSTPVQVALPALLQSRHRFQAAVRGRLETNLSRLHALGNGNHGFRVLRGEGGWSAVLETPPVAGDLALEALRKHNVLVHPGHFYDMAQDDSVVVSLLPEPGIFEKGVACLTRLT</sequence>
<dbReference type="CDD" id="cd00609">
    <property type="entry name" value="AAT_like"/>
    <property type="match status" value="1"/>
</dbReference>
<dbReference type="InterPro" id="IPR004839">
    <property type="entry name" value="Aminotransferase_I/II_large"/>
</dbReference>
<dbReference type="Gene3D" id="3.90.1150.10">
    <property type="entry name" value="Aspartate Aminotransferase, domain 1"/>
    <property type="match status" value="1"/>
</dbReference>
<dbReference type="SUPFAM" id="SSF53383">
    <property type="entry name" value="PLP-dependent transferases"/>
    <property type="match status" value="1"/>
</dbReference>
<evidence type="ECO:0000313" key="3">
    <source>
        <dbReference type="Proteomes" id="UP000316292"/>
    </source>
</evidence>